<reference evidence="10" key="2">
    <citation type="submission" date="2020-02" db="EMBL/GenBank/DDBJ databases">
        <authorList>
            <person name="Feng H."/>
        </authorList>
    </citation>
    <scope>NUCLEOTIDE SEQUENCE [LARGE SCALE GENOMIC DNA]</scope>
    <source>
        <strain evidence="10">Gsoil 114</strain>
    </source>
</reference>
<dbReference type="GO" id="GO:0005506">
    <property type="term" value="F:iron ion binding"/>
    <property type="evidence" value="ECO:0007669"/>
    <property type="project" value="InterPro"/>
</dbReference>
<gene>
    <name evidence="10" type="ORF">G4D61_04245</name>
    <name evidence="9" type="ORF">NG54_02805</name>
</gene>
<evidence type="ECO:0000256" key="5">
    <source>
        <dbReference type="ARBA" id="ARBA00023004"/>
    </source>
</evidence>
<dbReference type="AlphaFoldDB" id="A0A0A6VIM9"/>
<reference evidence="9 11" key="1">
    <citation type="submission" date="2014-10" db="EMBL/GenBank/DDBJ databases">
        <title>Draft genome of phytase producing Bacillus ginsengihumi strain M2.11.</title>
        <authorList>
            <person name="Toymentseva A."/>
            <person name="Boulygina E.A."/>
            <person name="Kazakov S.V."/>
            <person name="Kayumov I."/>
            <person name="Suleimanova A.D."/>
            <person name="Mardanova A.M."/>
            <person name="Maria S.N."/>
            <person name="Sergey M.Y."/>
            <person name="Sharipova M.R."/>
        </authorList>
    </citation>
    <scope>NUCLEOTIDE SEQUENCE [LARGE SCALE GENOMIC DNA]</scope>
    <source>
        <strain evidence="9 11">M2.11</strain>
    </source>
</reference>
<dbReference type="STRING" id="363870.NG54_02805"/>
<dbReference type="EMBL" id="JRUN01000005">
    <property type="protein sequence ID" value="KHD86494.1"/>
    <property type="molecule type" value="Genomic_DNA"/>
</dbReference>
<comment type="PTM">
    <text evidence="6">Binds 1 heme c group covalently per subunit.</text>
</comment>
<evidence type="ECO:0000313" key="12">
    <source>
        <dbReference type="Proteomes" id="UP000476934"/>
    </source>
</evidence>
<reference evidence="10 12" key="3">
    <citation type="submission" date="2020-03" db="EMBL/GenBank/DDBJ databases">
        <title>Bacillus aquiflavi sp. nov., isolated from yellow water of strong flavor Chinese baijiu in Yibin region of China.</title>
        <authorList>
            <person name="Xie J."/>
        </authorList>
    </citation>
    <scope>NUCLEOTIDE SEQUENCE [LARGE SCALE GENOMIC DNA]</scope>
    <source>
        <strain evidence="10 12">Gsoil 114</strain>
    </source>
</reference>
<evidence type="ECO:0000256" key="4">
    <source>
        <dbReference type="ARBA" id="ARBA00022982"/>
    </source>
</evidence>
<evidence type="ECO:0000256" key="1">
    <source>
        <dbReference type="ARBA" id="ARBA00022448"/>
    </source>
</evidence>
<dbReference type="Proteomes" id="UP000476934">
    <property type="component" value="Unassembled WGS sequence"/>
</dbReference>
<dbReference type="GO" id="GO:0009055">
    <property type="term" value="F:electron transfer activity"/>
    <property type="evidence" value="ECO:0007669"/>
    <property type="project" value="InterPro"/>
</dbReference>
<dbReference type="PANTHER" id="PTHR37823:SF4">
    <property type="entry name" value="MENAQUINOL-CYTOCHROME C REDUCTASE CYTOCHROME B_C SUBUNIT"/>
    <property type="match status" value="1"/>
</dbReference>
<evidence type="ECO:0000256" key="3">
    <source>
        <dbReference type="ARBA" id="ARBA00022723"/>
    </source>
</evidence>
<feature type="binding site" description="covalent" evidence="6">
    <location>
        <position position="38"/>
    </location>
    <ligand>
        <name>heme c</name>
        <dbReference type="ChEBI" id="CHEBI:61717"/>
    </ligand>
</feature>
<keyword evidence="3 7" id="KW-0479">Metal-binding</keyword>
<dbReference type="GO" id="GO:0016020">
    <property type="term" value="C:membrane"/>
    <property type="evidence" value="ECO:0007669"/>
    <property type="project" value="InterPro"/>
</dbReference>
<dbReference type="GO" id="GO:0020037">
    <property type="term" value="F:heme binding"/>
    <property type="evidence" value="ECO:0007669"/>
    <property type="project" value="InterPro"/>
</dbReference>
<evidence type="ECO:0000313" key="11">
    <source>
        <dbReference type="Proteomes" id="UP000030588"/>
    </source>
</evidence>
<dbReference type="InterPro" id="IPR036909">
    <property type="entry name" value="Cyt_c-like_dom_sf"/>
</dbReference>
<feature type="binding site" description="axial binding residue" evidence="7">
    <location>
        <position position="81"/>
    </location>
    <ligand>
        <name>heme c</name>
        <dbReference type="ChEBI" id="CHEBI:61717"/>
    </ligand>
    <ligandPart>
        <name>Fe</name>
        <dbReference type="ChEBI" id="CHEBI:18248"/>
    </ligandPart>
</feature>
<feature type="binding site" description="covalent" evidence="6">
    <location>
        <position position="41"/>
    </location>
    <ligand>
        <name>heme c</name>
        <dbReference type="ChEBI" id="CHEBI:61717"/>
    </ligand>
</feature>
<dbReference type="PIRSF" id="PIRSF000025">
    <property type="entry name" value="Cytc_Bsub_c550"/>
    <property type="match status" value="1"/>
</dbReference>
<dbReference type="Gene3D" id="1.10.760.10">
    <property type="entry name" value="Cytochrome c-like domain"/>
    <property type="match status" value="1"/>
</dbReference>
<keyword evidence="2 6" id="KW-0349">Heme</keyword>
<name>A0A0A6VIM9_9BACI</name>
<keyword evidence="12" id="KW-1185">Reference proteome</keyword>
<dbReference type="SUPFAM" id="SSF46626">
    <property type="entry name" value="Cytochrome c"/>
    <property type="match status" value="1"/>
</dbReference>
<keyword evidence="1" id="KW-0813">Transport</keyword>
<evidence type="ECO:0000256" key="7">
    <source>
        <dbReference type="PIRSR" id="PIRSR000025-2"/>
    </source>
</evidence>
<keyword evidence="5 7" id="KW-0408">Iron</keyword>
<dbReference type="EMBL" id="JAAIWK010000004">
    <property type="protein sequence ID" value="NEY19179.1"/>
    <property type="molecule type" value="Genomic_DNA"/>
</dbReference>
<feature type="binding site" description="axial binding residue" evidence="7">
    <location>
        <position position="42"/>
    </location>
    <ligand>
        <name>heme c</name>
        <dbReference type="ChEBI" id="CHEBI:61717"/>
    </ligand>
    <ligandPart>
        <name>Fe</name>
        <dbReference type="ChEBI" id="CHEBI:18248"/>
    </ligandPart>
</feature>
<protein>
    <submittedName>
        <fullName evidence="9 10">Cytochrome c</fullName>
    </submittedName>
</protein>
<organism evidence="9 11">
    <name type="scientific">Heyndrickxia ginsengihumi</name>
    <dbReference type="NCBI Taxonomy" id="363870"/>
    <lineage>
        <taxon>Bacteria</taxon>
        <taxon>Bacillati</taxon>
        <taxon>Bacillota</taxon>
        <taxon>Bacilli</taxon>
        <taxon>Bacillales</taxon>
        <taxon>Bacillaceae</taxon>
        <taxon>Heyndrickxia</taxon>
    </lineage>
</organism>
<evidence type="ECO:0000256" key="6">
    <source>
        <dbReference type="PIRSR" id="PIRSR000025-1"/>
    </source>
</evidence>
<dbReference type="Proteomes" id="UP000030588">
    <property type="component" value="Unassembled WGS sequence"/>
</dbReference>
<evidence type="ECO:0000256" key="2">
    <source>
        <dbReference type="ARBA" id="ARBA00022617"/>
    </source>
</evidence>
<evidence type="ECO:0000313" key="10">
    <source>
        <dbReference type="EMBL" id="NEY19179.1"/>
    </source>
</evidence>
<dbReference type="InterPro" id="IPR012218">
    <property type="entry name" value="Cyt_c_BACSU-c550-type"/>
</dbReference>
<dbReference type="Pfam" id="PF13442">
    <property type="entry name" value="Cytochrome_CBB3"/>
    <property type="match status" value="1"/>
</dbReference>
<evidence type="ECO:0000313" key="9">
    <source>
        <dbReference type="EMBL" id="KHD86494.1"/>
    </source>
</evidence>
<keyword evidence="4" id="KW-0249">Electron transport</keyword>
<comment type="caution">
    <text evidence="9">The sequence shown here is derived from an EMBL/GenBank/DDBJ whole genome shotgun (WGS) entry which is preliminary data.</text>
</comment>
<evidence type="ECO:0000259" key="8">
    <source>
        <dbReference type="PROSITE" id="PS51007"/>
    </source>
</evidence>
<dbReference type="OrthoDB" id="7933886at2"/>
<accession>A0A0A6VIM9</accession>
<dbReference type="PROSITE" id="PS51007">
    <property type="entry name" value="CYTC"/>
    <property type="match status" value="1"/>
</dbReference>
<proteinExistence type="predicted"/>
<dbReference type="InterPro" id="IPR051811">
    <property type="entry name" value="Cytochrome_c550/c551-like"/>
</dbReference>
<feature type="domain" description="Cytochrome c" evidence="8">
    <location>
        <begin position="25"/>
        <end position="102"/>
    </location>
</feature>
<dbReference type="PANTHER" id="PTHR37823">
    <property type="entry name" value="CYTOCHROME C-553-LIKE"/>
    <property type="match status" value="1"/>
</dbReference>
<sequence length="102" mass="10494">MIGIFLTINLSACGNGSSNNGNNSTSAGDAETIFNQKCSSCHGQNLEGNVGPSLKHAGSDLSEKEILTIIEKGKSGDKGGMPGGLIKGDDAKKVAKWLSDKK</sequence>
<dbReference type="InterPro" id="IPR009056">
    <property type="entry name" value="Cyt_c-like_dom"/>
</dbReference>